<evidence type="ECO:0000259" key="1">
    <source>
        <dbReference type="Pfam" id="PF20155"/>
    </source>
</evidence>
<dbReference type="NCBIfam" id="TIGR02675">
    <property type="entry name" value="tape_meas_nterm"/>
    <property type="match status" value="1"/>
</dbReference>
<accession>A0A2S7SSB8</accession>
<protein>
    <recommendedName>
        <fullName evidence="1">Tape measure protein N-terminal domain-containing protein</fullName>
    </recommendedName>
</protein>
<reference evidence="2 3" key="1">
    <citation type="submission" date="2018-01" db="EMBL/GenBank/DDBJ databases">
        <title>A novel member of the phylum Bacteroidetes isolated from glacier ice.</title>
        <authorList>
            <person name="Liu Q."/>
            <person name="Xin Y.-H."/>
        </authorList>
    </citation>
    <scope>NUCLEOTIDE SEQUENCE [LARGE SCALE GENOMIC DNA]</scope>
    <source>
        <strain evidence="2 3">RB1R16</strain>
    </source>
</reference>
<proteinExistence type="predicted"/>
<gene>
    <name evidence="2" type="ORF">CJD36_019845</name>
</gene>
<dbReference type="RefSeq" id="WP_105040945.1">
    <property type="nucleotide sequence ID" value="NZ_PPSL01000006.1"/>
</dbReference>
<dbReference type="InterPro" id="IPR013491">
    <property type="entry name" value="Tape_meas_N"/>
</dbReference>
<keyword evidence="3" id="KW-1185">Reference proteome</keyword>
<name>A0A2S7SSB8_9BACT</name>
<organism evidence="2 3">
    <name type="scientific">Flavipsychrobacter stenotrophus</name>
    <dbReference type="NCBI Taxonomy" id="2077091"/>
    <lineage>
        <taxon>Bacteria</taxon>
        <taxon>Pseudomonadati</taxon>
        <taxon>Bacteroidota</taxon>
        <taxon>Chitinophagia</taxon>
        <taxon>Chitinophagales</taxon>
        <taxon>Chitinophagaceae</taxon>
        <taxon>Flavipsychrobacter</taxon>
    </lineage>
</organism>
<dbReference type="OrthoDB" id="1219342at2"/>
<sequence length="608" mass="65105">MAFGSDFIDFVVRFHEQGLASVSSNANKVMNAVNNTIANTQRQSKYATQSIAGMNQQLDALRKKRDISIDTRQITAANRDIAALETRINKLSGPSSTGHGGTSLGRLAQGSFYGNIAAQAVTAGGAFAIGGGQNVIAAGMDASRNKTQFGVLGGQKEGAQLYSELTNYIKDSIFGTELYDDAKMLLSYGTAVKEIMPDLKMLGDIAGGDAEKMKLLTYAFAQTNSVGRLQGDDLRQYTSSGFNPLEVISKHTGKSMDKLRDDMSNGLISSTMVRQAMIWDTTGKGRHAGMLNDMGKTPFGKWDAMKGNASMAIQEFGEKLMPVWGKFIDSMQPLVDKLPSVLEKLIPITEQLFGAFQDMLPSILDFGSSMAGLLKPVAALLLSEEVKSLGKSMLDLSTVILNDLTPAIKLVAGIAKPVASAVGGVLDIAKTDIDFTGAAAGANNYYDNLPAWSKRGGGGGWNVQPGDEAALYKKIMQYGGLQPWMNEDSEMISFMKTGQFTKGVPIKSSDWSISPMGIKQNDIMAGGYKMVADMAASGKGNADLSTAVSDSSKRISGGGSRQIVINLNAPMIKDQTFHVASMEEAKQYSRRDQEEIFASVIHSIKDAL</sequence>
<feature type="domain" description="Tape measure protein N-terminal" evidence="1">
    <location>
        <begin position="151"/>
        <end position="317"/>
    </location>
</feature>
<evidence type="ECO:0000313" key="3">
    <source>
        <dbReference type="Proteomes" id="UP000239872"/>
    </source>
</evidence>
<dbReference type="AlphaFoldDB" id="A0A2S7SSB8"/>
<comment type="caution">
    <text evidence="2">The sequence shown here is derived from an EMBL/GenBank/DDBJ whole genome shotgun (WGS) entry which is preliminary data.</text>
</comment>
<dbReference type="EMBL" id="PPSL01000006">
    <property type="protein sequence ID" value="PQJ09495.1"/>
    <property type="molecule type" value="Genomic_DNA"/>
</dbReference>
<dbReference type="Pfam" id="PF20155">
    <property type="entry name" value="TMP_3"/>
    <property type="match status" value="1"/>
</dbReference>
<dbReference type="Proteomes" id="UP000239872">
    <property type="component" value="Unassembled WGS sequence"/>
</dbReference>
<evidence type="ECO:0000313" key="2">
    <source>
        <dbReference type="EMBL" id="PQJ09495.1"/>
    </source>
</evidence>